<dbReference type="WBParaSite" id="RSKR_0000671600.1">
    <property type="protein sequence ID" value="RSKR_0000671600.1"/>
    <property type="gene ID" value="RSKR_0000671600"/>
</dbReference>
<name>A0AC35U262_9BILA</name>
<protein>
    <submittedName>
        <fullName evidence="2">Ig-like domain-containing protein</fullName>
    </submittedName>
</protein>
<dbReference type="Proteomes" id="UP000095286">
    <property type="component" value="Unplaced"/>
</dbReference>
<proteinExistence type="predicted"/>
<reference evidence="2" key="1">
    <citation type="submission" date="2016-11" db="UniProtKB">
        <authorList>
            <consortium name="WormBaseParasite"/>
        </authorList>
    </citation>
    <scope>IDENTIFICATION</scope>
    <source>
        <strain evidence="2">KR3021</strain>
    </source>
</reference>
<evidence type="ECO:0000313" key="2">
    <source>
        <dbReference type="WBParaSite" id="RSKR_0000671600.1"/>
    </source>
</evidence>
<organism evidence="1 2">
    <name type="scientific">Rhabditophanes sp. KR3021</name>
    <dbReference type="NCBI Taxonomy" id="114890"/>
    <lineage>
        <taxon>Eukaryota</taxon>
        <taxon>Metazoa</taxon>
        <taxon>Ecdysozoa</taxon>
        <taxon>Nematoda</taxon>
        <taxon>Chromadorea</taxon>
        <taxon>Rhabditida</taxon>
        <taxon>Tylenchina</taxon>
        <taxon>Panagrolaimomorpha</taxon>
        <taxon>Strongyloidoidea</taxon>
        <taxon>Alloionematidae</taxon>
        <taxon>Rhabditophanes</taxon>
    </lineage>
</organism>
<accession>A0AC35U262</accession>
<sequence length="557" mass="63256">MRLVHCAKNSATRMKNKHKQMPHAFLSQNAFGTGANLISTGTYAKSKGLDPYGKGSLEEDSKQELTNEKEDDEVEEAEYEDVWVEEYEPEEDSSKVSTLPPSSPTSPKSNNKKGPKAESNTDIINSLLANDRYDWRVRPPGTNLSLPGNHGPVIVEVNMMIRSISKIDDVNMQYSVQLTFREEWIDGRLAYGLPNDGKPDFIVLPTGTRIWSPDSFIQNEKEGHKHDIDTPNVMLRVHKHGKILYSVRISLVLSCPMQLQYYPMDVQSCLIDLASYAYTDTDITYIWRIDNPIQLKAGLESSLPSFQLTNVSTEYCTSNTNTGVYSCLRTILTFRRQLSYYLLQLYIPCSMLVIVSWISFWLDKNAVPARVSIGITTLLSIVTMAADIPSEKNKNTLLKFKSPIVQQNSNQGSQHPHAYVDTTASLCIPNMVQDLNYRGPQSFQLCNERDDSDVWVKQNNNATPIPMPYQGQCENEVVMMLDGHSQRNRSTLGKVIVILKRFAPINWLARKLDISDPAKKADYLSRFSFPFMFCLFNIIYWTSYTKYEAQNLPTTVK</sequence>
<evidence type="ECO:0000313" key="1">
    <source>
        <dbReference type="Proteomes" id="UP000095286"/>
    </source>
</evidence>